<feature type="domain" description="Coenzyme Q-binding protein COQ10 START" evidence="1">
    <location>
        <begin position="10"/>
        <end position="63"/>
    </location>
</feature>
<dbReference type="Pfam" id="PF03364">
    <property type="entry name" value="Polyketide_cyc"/>
    <property type="match status" value="1"/>
</dbReference>
<protein>
    <recommendedName>
        <fullName evidence="1">Coenzyme Q-binding protein COQ10 START domain-containing protein</fullName>
    </recommendedName>
</protein>
<comment type="caution">
    <text evidence="2">The sequence shown here is derived from an EMBL/GenBank/DDBJ whole genome shotgun (WGS) entry which is preliminary data.</text>
</comment>
<dbReference type="InterPro" id="IPR023393">
    <property type="entry name" value="START-like_dom_sf"/>
</dbReference>
<organism evidence="2 3">
    <name type="scientific">Parageobacillus galactosidasius</name>
    <dbReference type="NCBI Taxonomy" id="883812"/>
    <lineage>
        <taxon>Bacteria</taxon>
        <taxon>Bacillati</taxon>
        <taxon>Bacillota</taxon>
        <taxon>Bacilli</taxon>
        <taxon>Bacillales</taxon>
        <taxon>Anoxybacillaceae</taxon>
        <taxon>Parageobacillus</taxon>
    </lineage>
</organism>
<reference evidence="2 3" key="1">
    <citation type="submission" date="2017-04" db="EMBL/GenBank/DDBJ databases">
        <title>The genome sequence of Parageobacillus galactosidasius DSM 18751.</title>
        <authorList>
            <person name="Ramaloko W.T."/>
            <person name="Koen N."/>
            <person name="Polliack S."/>
            <person name="Aliyu H."/>
            <person name="Lebre P."/>
            <person name="Mohr T."/>
            <person name="Oswald F."/>
            <person name="Zwick M."/>
            <person name="Neumann A."/>
            <person name="Syldatk C."/>
            <person name="Cowan D."/>
            <person name="De Maayer P."/>
        </authorList>
    </citation>
    <scope>NUCLEOTIDE SEQUENCE [LARGE SCALE GENOMIC DNA]</scope>
    <source>
        <strain evidence="2 3">DSM 18751</strain>
    </source>
</reference>
<accession>A0A226QPU2</accession>
<evidence type="ECO:0000313" key="3">
    <source>
        <dbReference type="Proteomes" id="UP000198394"/>
    </source>
</evidence>
<evidence type="ECO:0000313" key="2">
    <source>
        <dbReference type="EMBL" id="OXB93727.1"/>
    </source>
</evidence>
<dbReference type="InterPro" id="IPR005031">
    <property type="entry name" value="COQ10_START"/>
</dbReference>
<sequence>MRIKIKLFFFEMIEGDIEKFNGYWKIIKNKSGCQILFFADYDLGINMLNDILDPIAGNLLLDTIKSILIGLFENIHITVEELKTLSVEEEC</sequence>
<proteinExistence type="predicted"/>
<dbReference type="AlphaFoldDB" id="A0A226QPU2"/>
<keyword evidence="3" id="KW-1185">Reference proteome</keyword>
<name>A0A226QPU2_9BACL</name>
<dbReference type="Gene3D" id="3.30.530.20">
    <property type="match status" value="1"/>
</dbReference>
<dbReference type="EMBL" id="NDYL01000001">
    <property type="protein sequence ID" value="OXB93727.1"/>
    <property type="molecule type" value="Genomic_DNA"/>
</dbReference>
<gene>
    <name evidence="2" type="ORF">B9L23_01885</name>
</gene>
<dbReference type="Proteomes" id="UP000198394">
    <property type="component" value="Unassembled WGS sequence"/>
</dbReference>
<evidence type="ECO:0000259" key="1">
    <source>
        <dbReference type="Pfam" id="PF03364"/>
    </source>
</evidence>